<evidence type="ECO:0000256" key="5">
    <source>
        <dbReference type="ARBA" id="ARBA00022801"/>
    </source>
</evidence>
<dbReference type="EMBL" id="BSOT01000005">
    <property type="protein sequence ID" value="GLR70938.1"/>
    <property type="molecule type" value="Genomic_DNA"/>
</dbReference>
<dbReference type="GO" id="GO:0008233">
    <property type="term" value="F:peptidase activity"/>
    <property type="evidence" value="ECO:0007669"/>
    <property type="project" value="UniProtKB-KW"/>
</dbReference>
<name>A0AA37WIF3_9ALTE</name>
<organism evidence="10 11">
    <name type="scientific">Agaribacter marinus</name>
    <dbReference type="NCBI Taxonomy" id="1431249"/>
    <lineage>
        <taxon>Bacteria</taxon>
        <taxon>Pseudomonadati</taxon>
        <taxon>Pseudomonadota</taxon>
        <taxon>Gammaproteobacteria</taxon>
        <taxon>Alteromonadales</taxon>
        <taxon>Alteromonadaceae</taxon>
        <taxon>Agaribacter</taxon>
    </lineage>
</organism>
<comment type="subcellular location">
    <subcellularLocation>
        <location evidence="1">Cell membrane</location>
        <topology evidence="1">Multi-pass membrane protein</topology>
    </subcellularLocation>
</comment>
<dbReference type="Pfam" id="PF09721">
    <property type="entry name" value="Exosortase_EpsH"/>
    <property type="match status" value="1"/>
</dbReference>
<keyword evidence="5" id="KW-0378">Hydrolase</keyword>
<dbReference type="InterPro" id="IPR014263">
    <property type="entry name" value="Methanolan_biosynth_EpsI"/>
</dbReference>
<evidence type="ECO:0000313" key="10">
    <source>
        <dbReference type="EMBL" id="GLR70938.1"/>
    </source>
</evidence>
<reference evidence="10" key="2">
    <citation type="submission" date="2023-01" db="EMBL/GenBank/DDBJ databases">
        <title>Draft genome sequence of Agaribacter marinus strain NBRC 110023.</title>
        <authorList>
            <person name="Sun Q."/>
            <person name="Mori K."/>
        </authorList>
    </citation>
    <scope>NUCLEOTIDE SEQUENCE</scope>
    <source>
        <strain evidence="10">NBRC 110023</strain>
    </source>
</reference>
<sequence length="506" mass="57332">MPLRLGSNKWIYVLAALISILWVVFTWKGLTTAIEIWYISEIFNHCFIVLPACLYLVWEKRKEIPWHCARIEWWLLPVILMQLLLYLFGYAGDINLFMHVATFSMLLTITWFLLGNIVAKHMVFPLFFILFSIPVGEELVPYLQEIAADFSVMLLEASGVPVFKNGLYIEIPEGKFLVAEACSGISFLIASIVLGNLYAYLNLKRLKTRLLFVALSIVFPVVANVIRVYGIIMIGHLSDMEHAVGADHLIYGWFFFAFVLVVLFLIGEAIRKVELKKLSKLPDPPSKPSTLQGSPYSGSSLGPTSCVLLILFFASGLIKIHSLDEPQNNAKHYSSYMFEMNQTKHNGRSRVLWEPDYDKAMAKYQQSYMLNGTEVVNYVALFSTSDGEIVRNQDRLYNQERWTIASKRSVQLHDGLLFNVDNVVSVTNASMEIYSAYLIDNRLFTSKAKAKLYETWAKLKNGSASGALLAVAVIRDGKQGELSDEQKEHIINFVDKVQEAMKDGKS</sequence>
<dbReference type="GO" id="GO:0005886">
    <property type="term" value="C:plasma membrane"/>
    <property type="evidence" value="ECO:0007669"/>
    <property type="project" value="UniProtKB-SubCell"/>
</dbReference>
<feature type="transmembrane region" description="Helical" evidence="8">
    <location>
        <begin position="36"/>
        <end position="58"/>
    </location>
</feature>
<dbReference type="RefSeq" id="WP_284217214.1">
    <property type="nucleotide sequence ID" value="NZ_BSOT01000005.1"/>
</dbReference>
<gene>
    <name evidence="10" type="ORF">GCM10007852_18460</name>
</gene>
<feature type="transmembrane region" description="Helical" evidence="8">
    <location>
        <begin position="96"/>
        <end position="114"/>
    </location>
</feature>
<accession>A0AA37WIF3</accession>
<feature type="domain" description="Methanolan biosynthesis EpsI" evidence="9">
    <location>
        <begin position="307"/>
        <end position="497"/>
    </location>
</feature>
<keyword evidence="4 8" id="KW-0812">Transmembrane</keyword>
<dbReference type="GO" id="GO:0006508">
    <property type="term" value="P:proteolysis"/>
    <property type="evidence" value="ECO:0007669"/>
    <property type="project" value="UniProtKB-KW"/>
</dbReference>
<dbReference type="NCBIfam" id="TIGR02914">
    <property type="entry name" value="EpsI_fam"/>
    <property type="match status" value="1"/>
</dbReference>
<dbReference type="NCBIfam" id="TIGR02602">
    <property type="entry name" value="8TM_EpsH"/>
    <property type="match status" value="1"/>
</dbReference>
<dbReference type="Pfam" id="PF11984">
    <property type="entry name" value="DUF3485"/>
    <property type="match status" value="1"/>
</dbReference>
<evidence type="ECO:0000313" key="11">
    <source>
        <dbReference type="Proteomes" id="UP001156601"/>
    </source>
</evidence>
<proteinExistence type="predicted"/>
<dbReference type="Proteomes" id="UP001156601">
    <property type="component" value="Unassembled WGS sequence"/>
</dbReference>
<feature type="transmembrane region" description="Helical" evidence="8">
    <location>
        <begin position="210"/>
        <end position="230"/>
    </location>
</feature>
<feature type="transmembrane region" description="Helical" evidence="8">
    <location>
        <begin position="176"/>
        <end position="198"/>
    </location>
</feature>
<evidence type="ECO:0000256" key="4">
    <source>
        <dbReference type="ARBA" id="ARBA00022692"/>
    </source>
</evidence>
<evidence type="ECO:0000259" key="9">
    <source>
        <dbReference type="Pfam" id="PF11984"/>
    </source>
</evidence>
<dbReference type="NCBIfam" id="TIGR03109">
    <property type="entry name" value="exosort_XrtA"/>
    <property type="match status" value="1"/>
</dbReference>
<keyword evidence="2" id="KW-1003">Cell membrane</keyword>
<evidence type="ECO:0000256" key="6">
    <source>
        <dbReference type="ARBA" id="ARBA00022989"/>
    </source>
</evidence>
<keyword evidence="7 8" id="KW-0472">Membrane</keyword>
<evidence type="ECO:0000256" key="8">
    <source>
        <dbReference type="SAM" id="Phobius"/>
    </source>
</evidence>
<keyword evidence="3" id="KW-0645">Protease</keyword>
<keyword evidence="11" id="KW-1185">Reference proteome</keyword>
<dbReference type="InterPro" id="IPR026392">
    <property type="entry name" value="Exo/Archaeosortase_dom"/>
</dbReference>
<reference evidence="10" key="1">
    <citation type="journal article" date="2014" name="Int. J. Syst. Evol. Microbiol.">
        <title>Complete genome sequence of Corynebacterium casei LMG S-19264T (=DSM 44701T), isolated from a smear-ripened cheese.</title>
        <authorList>
            <consortium name="US DOE Joint Genome Institute (JGI-PGF)"/>
            <person name="Walter F."/>
            <person name="Albersmeier A."/>
            <person name="Kalinowski J."/>
            <person name="Ruckert C."/>
        </authorList>
    </citation>
    <scope>NUCLEOTIDE SEQUENCE</scope>
    <source>
        <strain evidence="10">NBRC 110023</strain>
    </source>
</reference>
<feature type="transmembrane region" description="Helical" evidence="8">
    <location>
        <begin position="250"/>
        <end position="270"/>
    </location>
</feature>
<feature type="transmembrane region" description="Helical" evidence="8">
    <location>
        <begin position="12"/>
        <end position="30"/>
    </location>
</feature>
<keyword evidence="6 8" id="KW-1133">Transmembrane helix</keyword>
<comment type="caution">
    <text evidence="10">The sequence shown here is derived from an EMBL/GenBank/DDBJ whole genome shotgun (WGS) entry which is preliminary data.</text>
</comment>
<evidence type="ECO:0000256" key="1">
    <source>
        <dbReference type="ARBA" id="ARBA00004651"/>
    </source>
</evidence>
<evidence type="ECO:0000256" key="3">
    <source>
        <dbReference type="ARBA" id="ARBA00022670"/>
    </source>
</evidence>
<protein>
    <submittedName>
        <fullName evidence="10">Exosortase A</fullName>
    </submittedName>
</protein>
<dbReference type="InterPro" id="IPR017540">
    <property type="entry name" value="Exosortase-1"/>
</dbReference>
<feature type="transmembrane region" description="Helical" evidence="8">
    <location>
        <begin position="70"/>
        <end position="90"/>
    </location>
</feature>
<evidence type="ECO:0000256" key="7">
    <source>
        <dbReference type="ARBA" id="ARBA00023136"/>
    </source>
</evidence>
<evidence type="ECO:0000256" key="2">
    <source>
        <dbReference type="ARBA" id="ARBA00022475"/>
    </source>
</evidence>
<dbReference type="NCBIfam" id="TIGR04178">
    <property type="entry name" value="exo_archaeo"/>
    <property type="match status" value="1"/>
</dbReference>
<dbReference type="AlphaFoldDB" id="A0AA37WIF3"/>
<dbReference type="InterPro" id="IPR019127">
    <property type="entry name" value="Exosortase"/>
</dbReference>
<dbReference type="InterPro" id="IPR013426">
    <property type="entry name" value="EpsH-like"/>
</dbReference>